<feature type="chain" id="PRO_5012346217" evidence="8">
    <location>
        <begin position="19"/>
        <end position="700"/>
    </location>
</feature>
<dbReference type="PANTHER" id="PTHR43660:SF1">
    <property type="entry name" value="DIPEPTIDYL CARBOXYPEPTIDASE"/>
    <property type="match status" value="1"/>
</dbReference>
<dbReference type="Proteomes" id="UP000191055">
    <property type="component" value="Unassembled WGS sequence"/>
</dbReference>
<keyword evidence="11" id="KW-1185">Reference proteome</keyword>
<evidence type="ECO:0000313" key="10">
    <source>
        <dbReference type="EMBL" id="SKC19159.1"/>
    </source>
</evidence>
<evidence type="ECO:0000256" key="2">
    <source>
        <dbReference type="ARBA" id="ARBA00022670"/>
    </source>
</evidence>
<keyword evidence="2 7" id="KW-0645">Protease</keyword>
<proteinExistence type="inferred from homology"/>
<dbReference type="PANTHER" id="PTHR43660">
    <property type="entry name" value="DIPEPTIDYL CARBOXYPEPTIDASE"/>
    <property type="match status" value="1"/>
</dbReference>
<dbReference type="InterPro" id="IPR024079">
    <property type="entry name" value="MetalloPept_cat_dom_sf"/>
</dbReference>
<dbReference type="GO" id="GO:0004222">
    <property type="term" value="F:metalloendopeptidase activity"/>
    <property type="evidence" value="ECO:0007669"/>
    <property type="project" value="InterPro"/>
</dbReference>
<dbReference type="CDD" id="cd06456">
    <property type="entry name" value="M3A_DCP"/>
    <property type="match status" value="1"/>
</dbReference>
<dbReference type="AlphaFoldDB" id="A0A1T5HEX1"/>
<keyword evidence="5 7" id="KW-0862">Zinc</keyword>
<dbReference type="Gene3D" id="3.40.390.10">
    <property type="entry name" value="Collagenase (Catalytic Domain)"/>
    <property type="match status" value="1"/>
</dbReference>
<evidence type="ECO:0000256" key="3">
    <source>
        <dbReference type="ARBA" id="ARBA00022723"/>
    </source>
</evidence>
<dbReference type="GO" id="GO:0004180">
    <property type="term" value="F:carboxypeptidase activity"/>
    <property type="evidence" value="ECO:0007669"/>
    <property type="project" value="TreeGrafter"/>
</dbReference>
<comment type="similarity">
    <text evidence="1 7">Belongs to the peptidase M3 family.</text>
</comment>
<dbReference type="InterPro" id="IPR024077">
    <property type="entry name" value="Neurolysin/TOP_dom2"/>
</dbReference>
<dbReference type="Gene3D" id="1.10.1370.10">
    <property type="entry name" value="Neurolysin, domain 3"/>
    <property type="match status" value="1"/>
</dbReference>
<evidence type="ECO:0000256" key="4">
    <source>
        <dbReference type="ARBA" id="ARBA00022801"/>
    </source>
</evidence>
<organism evidence="10 11">
    <name type="scientific">Alkalitalea saponilacus</name>
    <dbReference type="NCBI Taxonomy" id="889453"/>
    <lineage>
        <taxon>Bacteria</taxon>
        <taxon>Pseudomonadati</taxon>
        <taxon>Bacteroidota</taxon>
        <taxon>Bacteroidia</taxon>
        <taxon>Marinilabiliales</taxon>
        <taxon>Marinilabiliaceae</taxon>
        <taxon>Alkalitalea</taxon>
    </lineage>
</organism>
<sequence length="700" mass="79630">MKKLFGFILTLVFMASFATTDENPFFSDYETPFGVPPFHLIENSHFIPAFEEGVRQQEAEIAAIINNPALPDFDNTVAALDYSGELLNRVASVFYNYNSSNTSDEIQALAQEVAPMMSSHRDNISLNPALFARIQTVYNQKDELGLTEEQAMLLEETYQSFVRNGAALPAEQQERFREINQELSVLTLQFGQNVLADVNGFKLWVDDEADLAGLPGSVVDAAAEAAAADGQEGKWLFTLHNPSVMPFLTYADNRDLREKMNRAYVLRGNNDNDNNNQEIINRLTELRLERSNMLGFDTYADFALQNRMAGNVETVETFLKDLWTAALPIARDEAVELQKMITSEGGDYELAYWDWRYYAEKVRKAKYDLDEGEISQYFEINNVRDGIFMIVNKLWGLEFVERADVPVYHPDATAWEVLEADGSHLGILYMDMHPRASKRGGAWMSSYRRQQVSQDGEFVHPIITIVCNFTAPSGNQPALLTFDEMTTFFHEFGHAIHGLMSDVIYPGLAGTSVPRDFVELPSQVLENWAKHPEVLKMFAKHYETGETIPDELIDRIMASANFNQGFATVEFLASALLDMDYHTKTVFEPFDVNEFESGVQNRYDMMDEIYFRHGSTHFQHIFSGGYSAGYYSYIWAGVLDADAFEAFVETGDLFHQETARKFREEILERGGTRDAMEMYKSFRGKEPGIEPLLRQRGLVR</sequence>
<dbReference type="OrthoDB" id="9773538at2"/>
<dbReference type="KEGG" id="asx:CDL62_02410"/>
<evidence type="ECO:0000256" key="1">
    <source>
        <dbReference type="ARBA" id="ARBA00006040"/>
    </source>
</evidence>
<dbReference type="Gene3D" id="1.10.1370.40">
    <property type="match status" value="1"/>
</dbReference>
<evidence type="ECO:0000256" key="5">
    <source>
        <dbReference type="ARBA" id="ARBA00022833"/>
    </source>
</evidence>
<evidence type="ECO:0000256" key="6">
    <source>
        <dbReference type="ARBA" id="ARBA00023049"/>
    </source>
</evidence>
<dbReference type="SUPFAM" id="SSF55486">
    <property type="entry name" value="Metalloproteases ('zincins'), catalytic domain"/>
    <property type="match status" value="1"/>
</dbReference>
<keyword evidence="4 7" id="KW-0378">Hydrolase</keyword>
<dbReference type="GO" id="GO:0005829">
    <property type="term" value="C:cytosol"/>
    <property type="evidence" value="ECO:0007669"/>
    <property type="project" value="TreeGrafter"/>
</dbReference>
<evidence type="ECO:0000259" key="9">
    <source>
        <dbReference type="Pfam" id="PF01432"/>
    </source>
</evidence>
<dbReference type="EMBL" id="FUYV01000013">
    <property type="protein sequence ID" value="SKC19159.1"/>
    <property type="molecule type" value="Genomic_DNA"/>
</dbReference>
<accession>A0A1T5HEX1</accession>
<dbReference type="Pfam" id="PF01432">
    <property type="entry name" value="Peptidase_M3"/>
    <property type="match status" value="1"/>
</dbReference>
<dbReference type="FunFam" id="3.40.390.10:FF:000009">
    <property type="entry name" value="Oligopeptidase A"/>
    <property type="match status" value="1"/>
</dbReference>
<feature type="domain" description="Peptidase M3A/M3B catalytic" evidence="9">
    <location>
        <begin position="247"/>
        <end position="697"/>
    </location>
</feature>
<keyword evidence="8" id="KW-0732">Signal</keyword>
<comment type="cofactor">
    <cofactor evidence="7">
        <name>Zn(2+)</name>
        <dbReference type="ChEBI" id="CHEBI:29105"/>
    </cofactor>
    <text evidence="7">Binds 1 zinc ion.</text>
</comment>
<reference evidence="10 11" key="1">
    <citation type="submission" date="2017-02" db="EMBL/GenBank/DDBJ databases">
        <authorList>
            <person name="Peterson S.W."/>
        </authorList>
    </citation>
    <scope>NUCLEOTIDE SEQUENCE [LARGE SCALE GENOMIC DNA]</scope>
    <source>
        <strain evidence="10 11">DSM 24412</strain>
    </source>
</reference>
<dbReference type="GO" id="GO:0046872">
    <property type="term" value="F:metal ion binding"/>
    <property type="evidence" value="ECO:0007669"/>
    <property type="project" value="UniProtKB-UniRule"/>
</dbReference>
<evidence type="ECO:0000256" key="7">
    <source>
        <dbReference type="RuleBase" id="RU003435"/>
    </source>
</evidence>
<keyword evidence="6 7" id="KW-0482">Metalloprotease</keyword>
<dbReference type="InterPro" id="IPR034005">
    <property type="entry name" value="M3A_DCP"/>
</dbReference>
<dbReference type="InterPro" id="IPR001567">
    <property type="entry name" value="Pept_M3A_M3B_dom"/>
</dbReference>
<evidence type="ECO:0000313" key="11">
    <source>
        <dbReference type="Proteomes" id="UP000191055"/>
    </source>
</evidence>
<keyword evidence="3 7" id="KW-0479">Metal-binding</keyword>
<name>A0A1T5HEX1_9BACT</name>
<gene>
    <name evidence="10" type="ORF">SAMN03080601_02248</name>
</gene>
<protein>
    <submittedName>
        <fullName evidence="10">Peptidyl-dipeptidase Dcp</fullName>
    </submittedName>
</protein>
<dbReference type="RefSeq" id="WP_079557973.1">
    <property type="nucleotide sequence ID" value="NZ_CP021904.1"/>
</dbReference>
<dbReference type="GO" id="GO:0006508">
    <property type="term" value="P:proteolysis"/>
    <property type="evidence" value="ECO:0007669"/>
    <property type="project" value="UniProtKB-KW"/>
</dbReference>
<evidence type="ECO:0000256" key="8">
    <source>
        <dbReference type="SAM" id="SignalP"/>
    </source>
</evidence>
<feature type="signal peptide" evidence="8">
    <location>
        <begin position="1"/>
        <end position="18"/>
    </location>
</feature>
<dbReference type="InterPro" id="IPR045090">
    <property type="entry name" value="Pept_M3A_M3B"/>
</dbReference>